<name>A0A2S9I3D8_9GAMM</name>
<sequence length="94" mass="10128">MEKGQGMRLAGASALTGHKKTWPLRGTLWRAGVFLLISAAVAMFRPVRRGWLVVAPPVSCCKGEMYADAPLQHPPGVAPLPFAATNSPKHEDNH</sequence>
<dbReference type="AlphaFoldDB" id="A0A2S9I3D8"/>
<evidence type="ECO:0000313" key="2">
    <source>
        <dbReference type="Proteomes" id="UP000239181"/>
    </source>
</evidence>
<gene>
    <name evidence="1" type="ORF">CQW29_27190</name>
</gene>
<protein>
    <submittedName>
        <fullName evidence="1">Uncharacterized protein</fullName>
    </submittedName>
</protein>
<comment type="caution">
    <text evidence="1">The sequence shown here is derived from an EMBL/GenBank/DDBJ whole genome shotgun (WGS) entry which is preliminary data.</text>
</comment>
<organism evidence="1 2">
    <name type="scientific">Pantoea coffeiphila</name>
    <dbReference type="NCBI Taxonomy" id="1465635"/>
    <lineage>
        <taxon>Bacteria</taxon>
        <taxon>Pseudomonadati</taxon>
        <taxon>Pseudomonadota</taxon>
        <taxon>Gammaproteobacteria</taxon>
        <taxon>Enterobacterales</taxon>
        <taxon>Erwiniaceae</taxon>
        <taxon>Pantoea</taxon>
    </lineage>
</organism>
<evidence type="ECO:0000313" key="1">
    <source>
        <dbReference type="EMBL" id="PRD12316.1"/>
    </source>
</evidence>
<reference evidence="1 2" key="1">
    <citation type="submission" date="2017-10" db="EMBL/GenBank/DDBJ databases">
        <title>Draft genome of two endophytic bacteria isolated from 'guarana' Paullinia cupana (Mart.) Ducke.</title>
        <authorList>
            <person name="Siqueira K.A."/>
            <person name="Liotti R.G."/>
            <person name="Mendes T.A."/>
            <person name="Soares M.A."/>
        </authorList>
    </citation>
    <scope>NUCLEOTIDE SEQUENCE [LARGE SCALE GENOMIC DNA]</scope>
    <source>
        <strain evidence="1 2">342</strain>
    </source>
</reference>
<dbReference type="Proteomes" id="UP000239181">
    <property type="component" value="Unassembled WGS sequence"/>
</dbReference>
<dbReference type="EMBL" id="PDET01000064">
    <property type="protein sequence ID" value="PRD12316.1"/>
    <property type="molecule type" value="Genomic_DNA"/>
</dbReference>
<accession>A0A2S9I3D8</accession>
<keyword evidence="2" id="KW-1185">Reference proteome</keyword>
<proteinExistence type="predicted"/>